<dbReference type="OMA" id="TWRPHTH"/>
<feature type="region of interest" description="Disordered" evidence="6">
    <location>
        <begin position="578"/>
        <end position="610"/>
    </location>
</feature>
<dbReference type="InterPro" id="IPR013148">
    <property type="entry name" value="Glyco_hydro_32_N"/>
</dbReference>
<evidence type="ECO:0000256" key="7">
    <source>
        <dbReference type="SAM" id="SignalP"/>
    </source>
</evidence>
<keyword evidence="4 5" id="KW-0326">Glycosidase</keyword>
<name>A0A1V6YBE9_PENNA</name>
<dbReference type="EMBL" id="MOOB01000026">
    <property type="protein sequence ID" value="OQE84747.1"/>
    <property type="molecule type" value="Genomic_DNA"/>
</dbReference>
<comment type="caution">
    <text evidence="10">The sequence shown here is derived from an EMBL/GenBank/DDBJ whole genome shotgun (WGS) entry which is preliminary data.</text>
</comment>
<dbReference type="Gene3D" id="2.115.10.20">
    <property type="entry name" value="Glycosyl hydrolase domain, family 43"/>
    <property type="match status" value="1"/>
</dbReference>
<dbReference type="Gene3D" id="2.60.120.560">
    <property type="entry name" value="Exo-inulinase, domain 1"/>
    <property type="match status" value="1"/>
</dbReference>
<evidence type="ECO:0000256" key="3">
    <source>
        <dbReference type="ARBA" id="ARBA00022801"/>
    </source>
</evidence>
<sequence length="733" mass="78261">MKATTTASVLASILAGATAQDYNAAPPDLSTLPELSLFDTWRPHTHVLPPHGQIGDPCAHYNDPETGLFHVGFLHNGTGIAMVLTDDLVHYYDVRPNGNYSIVAGGANDPLAVFDGSVIPSGVDGKPTLLYTSVSSLPIHWTLPYVRGSESQSLAVTYDGGENFTKLDIPPVIPEPPAGLEVTAFRDPFVFQNSALDESLGSAQGTWYTIVSGGVKDVGPGMFLYQNTSPDFEQWEYLGEWYNEPANSTWGNGDWSKMFGYNFETSNVVGLTREGYSYNGEPFMTIAVESSYVPIQESVSSLHAMIWAAGAIANTDGDNVTFTPDMVGVFDWGLAAYAAAGKVLPASSQASSASGAPDRFISYVWLTGDVFGGVVGFPAAQQGWQNTLLTARELYISAIPNVVNNELAQETGSWRVADNGGSTGRCVELETLGIDIARETYDAMTSAPGFSEPDRTTTSAGVIPFGRSPESRFFVLEAEIDFNARASTLQAGFQILASEFESTTIYYQFSNESIMIDRSETSAAADTTSGIDASPESGRLRLFDINDSCGNEGGNGGHGGHGGHPGLDGIDGLGALGGEFGHKGEHGSSDNKPNTAWGSNAQTSESGGVGQDHIETLSLTVVVDNSVLEVYANNRFVVSTWVRPWYANSTEIRFFQNGEGEASFSNIRVADGFQTAIHQTALTDDTSRILFILDALEPLTDDVLAQAADELDSALKRLSPEVQTARRVIGPSP</sequence>
<keyword evidence="2 7" id="KW-0732">Signal</keyword>
<comment type="similarity">
    <text evidence="1 5">Belongs to the glycosyl hydrolase 32 family.</text>
</comment>
<evidence type="ECO:0000256" key="2">
    <source>
        <dbReference type="ARBA" id="ARBA00022729"/>
    </source>
</evidence>
<proteinExistence type="inferred from homology"/>
<gene>
    <name evidence="10" type="ORF">PENNAL_c0026G05582</name>
</gene>
<dbReference type="SUPFAM" id="SSF49899">
    <property type="entry name" value="Concanavalin A-like lectins/glucanases"/>
    <property type="match status" value="1"/>
</dbReference>
<feature type="domain" description="Glycosyl hydrolase family 32 N-terminal" evidence="8">
    <location>
        <begin position="83"/>
        <end position="340"/>
    </location>
</feature>
<evidence type="ECO:0000259" key="9">
    <source>
        <dbReference type="Pfam" id="PF08244"/>
    </source>
</evidence>
<dbReference type="InterPro" id="IPR013189">
    <property type="entry name" value="Glyco_hydro_32_C"/>
</dbReference>
<feature type="compositionally biased region" description="Basic and acidic residues" evidence="6">
    <location>
        <begin position="580"/>
        <end position="589"/>
    </location>
</feature>
<keyword evidence="11" id="KW-1185">Reference proteome</keyword>
<dbReference type="Pfam" id="PF00251">
    <property type="entry name" value="Glyco_hydro_32N"/>
    <property type="match status" value="1"/>
</dbReference>
<dbReference type="InterPro" id="IPR023296">
    <property type="entry name" value="Glyco_hydro_beta-prop_sf"/>
</dbReference>
<evidence type="ECO:0000313" key="11">
    <source>
        <dbReference type="Proteomes" id="UP000191691"/>
    </source>
</evidence>
<dbReference type="InterPro" id="IPR013320">
    <property type="entry name" value="ConA-like_dom_sf"/>
</dbReference>
<evidence type="ECO:0008006" key="12">
    <source>
        <dbReference type="Google" id="ProtNLM"/>
    </source>
</evidence>
<dbReference type="SMART" id="SM00640">
    <property type="entry name" value="Glyco_32"/>
    <property type="match status" value="1"/>
</dbReference>
<evidence type="ECO:0000256" key="4">
    <source>
        <dbReference type="ARBA" id="ARBA00023295"/>
    </source>
</evidence>
<evidence type="ECO:0000256" key="6">
    <source>
        <dbReference type="SAM" id="MobiDB-lite"/>
    </source>
</evidence>
<dbReference type="AlphaFoldDB" id="A0A1V6YBE9"/>
<dbReference type="InterPro" id="IPR001362">
    <property type="entry name" value="Glyco_hydro_32"/>
</dbReference>
<dbReference type="GO" id="GO:0005987">
    <property type="term" value="P:sucrose catabolic process"/>
    <property type="evidence" value="ECO:0007669"/>
    <property type="project" value="TreeGrafter"/>
</dbReference>
<evidence type="ECO:0000259" key="8">
    <source>
        <dbReference type="Pfam" id="PF00251"/>
    </source>
</evidence>
<protein>
    <recommendedName>
        <fullName evidence="12">Glycosyl hydrolase family 32 N-terminal domain-containing protein</fullName>
    </recommendedName>
</protein>
<evidence type="ECO:0000313" key="10">
    <source>
        <dbReference type="EMBL" id="OQE84747.1"/>
    </source>
</evidence>
<dbReference type="CDD" id="cd18621">
    <property type="entry name" value="GH32_XdINV-like"/>
    <property type="match status" value="1"/>
</dbReference>
<dbReference type="SUPFAM" id="SSF75005">
    <property type="entry name" value="Arabinanase/levansucrase/invertase"/>
    <property type="match status" value="1"/>
</dbReference>
<dbReference type="GO" id="GO:0005737">
    <property type="term" value="C:cytoplasm"/>
    <property type="evidence" value="ECO:0007669"/>
    <property type="project" value="TreeGrafter"/>
</dbReference>
<keyword evidence="3 5" id="KW-0378">Hydrolase</keyword>
<evidence type="ECO:0000256" key="5">
    <source>
        <dbReference type="RuleBase" id="RU362110"/>
    </source>
</evidence>
<organism evidence="10 11">
    <name type="scientific">Penicillium nalgiovense</name>
    <dbReference type="NCBI Taxonomy" id="60175"/>
    <lineage>
        <taxon>Eukaryota</taxon>
        <taxon>Fungi</taxon>
        <taxon>Dikarya</taxon>
        <taxon>Ascomycota</taxon>
        <taxon>Pezizomycotina</taxon>
        <taxon>Eurotiomycetes</taxon>
        <taxon>Eurotiomycetidae</taxon>
        <taxon>Eurotiales</taxon>
        <taxon>Aspergillaceae</taxon>
        <taxon>Penicillium</taxon>
    </lineage>
</organism>
<dbReference type="STRING" id="60175.A0A1V6YBE9"/>
<dbReference type="PANTHER" id="PTHR42800">
    <property type="entry name" value="EXOINULINASE INUD (AFU_ORTHOLOGUE AFUA_5G00480)"/>
    <property type="match status" value="1"/>
</dbReference>
<feature type="signal peptide" evidence="7">
    <location>
        <begin position="1"/>
        <end position="19"/>
    </location>
</feature>
<dbReference type="Proteomes" id="UP000191691">
    <property type="component" value="Unassembled WGS sequence"/>
</dbReference>
<dbReference type="Pfam" id="PF08244">
    <property type="entry name" value="Glyco_hydro_32C"/>
    <property type="match status" value="1"/>
</dbReference>
<accession>A0A1V6YBE9</accession>
<dbReference type="GO" id="GO:0004575">
    <property type="term" value="F:sucrose alpha-glucosidase activity"/>
    <property type="evidence" value="ECO:0007669"/>
    <property type="project" value="TreeGrafter"/>
</dbReference>
<feature type="domain" description="Glycosyl hydrolase family 32 C-terminal" evidence="9">
    <location>
        <begin position="466"/>
        <end position="670"/>
    </location>
</feature>
<feature type="compositionally biased region" description="Polar residues" evidence="6">
    <location>
        <begin position="590"/>
        <end position="606"/>
    </location>
</feature>
<dbReference type="PANTHER" id="PTHR42800:SF3">
    <property type="entry name" value="GLYCOSYL HYDROLASE FAMILY 32 N-TERMINAL DOMAIN-CONTAINING PROTEIN"/>
    <property type="match status" value="1"/>
</dbReference>
<feature type="chain" id="PRO_5013026059" description="Glycosyl hydrolase family 32 N-terminal domain-containing protein" evidence="7">
    <location>
        <begin position="20"/>
        <end position="733"/>
    </location>
</feature>
<reference evidence="11" key="1">
    <citation type="journal article" date="2017" name="Nat. Microbiol.">
        <title>Global analysis of biosynthetic gene clusters reveals vast potential of secondary metabolite production in Penicillium species.</title>
        <authorList>
            <person name="Nielsen J.C."/>
            <person name="Grijseels S."/>
            <person name="Prigent S."/>
            <person name="Ji B."/>
            <person name="Dainat J."/>
            <person name="Nielsen K.F."/>
            <person name="Frisvad J.C."/>
            <person name="Workman M."/>
            <person name="Nielsen J."/>
        </authorList>
    </citation>
    <scope>NUCLEOTIDE SEQUENCE [LARGE SCALE GENOMIC DNA]</scope>
    <source>
        <strain evidence="11">IBT 13039</strain>
    </source>
</reference>
<evidence type="ECO:0000256" key="1">
    <source>
        <dbReference type="ARBA" id="ARBA00009902"/>
    </source>
</evidence>